<dbReference type="InterPro" id="IPR036291">
    <property type="entry name" value="NAD(P)-bd_dom_sf"/>
</dbReference>
<dbReference type="InterPro" id="IPR013968">
    <property type="entry name" value="PKS_KR"/>
</dbReference>
<dbReference type="InterPro" id="IPR042104">
    <property type="entry name" value="PKS_dehydratase_sf"/>
</dbReference>
<dbReference type="SUPFAM" id="SSF51735">
    <property type="entry name" value="NAD(P)-binding Rossmann-fold domains"/>
    <property type="match status" value="3"/>
</dbReference>
<dbReference type="Pfam" id="PF00550">
    <property type="entry name" value="PP-binding"/>
    <property type="match status" value="1"/>
</dbReference>
<dbReference type="CDD" id="cd08955">
    <property type="entry name" value="KR_2_FAS_SDR_x"/>
    <property type="match status" value="1"/>
</dbReference>
<reference evidence="9" key="1">
    <citation type="submission" date="2022-05" db="EMBL/GenBank/DDBJ databases">
        <authorList>
            <person name="Park J.-S."/>
        </authorList>
    </citation>
    <scope>NUCLEOTIDE SEQUENCE</scope>
    <source>
        <strain evidence="9">2012CJ41-6</strain>
    </source>
</reference>
<evidence type="ECO:0000256" key="3">
    <source>
        <dbReference type="ARBA" id="ARBA00022679"/>
    </source>
</evidence>
<dbReference type="InterPro" id="IPR014031">
    <property type="entry name" value="Ketoacyl_synth_C"/>
</dbReference>
<dbReference type="InterPro" id="IPR016039">
    <property type="entry name" value="Thiolase-like"/>
</dbReference>
<keyword evidence="3" id="KW-0808">Transferase</keyword>
<dbReference type="PROSITE" id="PS52004">
    <property type="entry name" value="KS3_2"/>
    <property type="match status" value="1"/>
</dbReference>
<dbReference type="Gene3D" id="3.40.366.10">
    <property type="entry name" value="Malonyl-Coenzyme A Acyl Carrier Protein, domain 2"/>
    <property type="match status" value="1"/>
</dbReference>
<dbReference type="Gene3D" id="3.10.129.110">
    <property type="entry name" value="Polyketide synthase dehydratase"/>
    <property type="match status" value="1"/>
</dbReference>
<dbReference type="CDD" id="cd00833">
    <property type="entry name" value="PKS"/>
    <property type="match status" value="1"/>
</dbReference>
<dbReference type="InterPro" id="IPR020841">
    <property type="entry name" value="PKS_Beta-ketoAc_synthase_dom"/>
</dbReference>
<dbReference type="Gene3D" id="1.10.1200.10">
    <property type="entry name" value="ACP-like"/>
    <property type="match status" value="1"/>
</dbReference>
<dbReference type="CDD" id="cd05195">
    <property type="entry name" value="enoyl_red"/>
    <property type="match status" value="1"/>
</dbReference>
<feature type="domain" description="PKS/mFAS DH" evidence="8">
    <location>
        <begin position="933"/>
        <end position="1208"/>
    </location>
</feature>
<dbReference type="Pfam" id="PF13602">
    <property type="entry name" value="ADH_zinc_N_2"/>
    <property type="match status" value="1"/>
</dbReference>
<dbReference type="InterPro" id="IPR032821">
    <property type="entry name" value="PKS_assoc"/>
</dbReference>
<organism evidence="9 10">
    <name type="scientific">Ruegeria spongiae</name>
    <dbReference type="NCBI Taxonomy" id="2942209"/>
    <lineage>
        <taxon>Bacteria</taxon>
        <taxon>Pseudomonadati</taxon>
        <taxon>Pseudomonadota</taxon>
        <taxon>Alphaproteobacteria</taxon>
        <taxon>Rhodobacterales</taxon>
        <taxon>Roseobacteraceae</taxon>
        <taxon>Ruegeria</taxon>
    </lineage>
</organism>
<dbReference type="SUPFAM" id="SSF50129">
    <property type="entry name" value="GroES-like"/>
    <property type="match status" value="1"/>
</dbReference>
<feature type="domain" description="Ketosynthase family 3 (KS3)" evidence="7">
    <location>
        <begin position="35"/>
        <end position="462"/>
    </location>
</feature>
<proteinExistence type="predicted"/>
<dbReference type="RefSeq" id="WP_249711642.1">
    <property type="nucleotide sequence ID" value="NZ_JAMFMB010000023.1"/>
</dbReference>
<dbReference type="Pfam" id="PF08659">
    <property type="entry name" value="KR"/>
    <property type="match status" value="1"/>
</dbReference>
<dbReference type="InterPro" id="IPR014043">
    <property type="entry name" value="Acyl_transferase_dom"/>
</dbReference>
<dbReference type="InterPro" id="IPR016035">
    <property type="entry name" value="Acyl_Trfase/lysoPLipase"/>
</dbReference>
<feature type="active site" description="Proton acceptor; for dehydratase activity" evidence="5">
    <location>
        <position position="962"/>
    </location>
</feature>
<dbReference type="PANTHER" id="PTHR43775">
    <property type="entry name" value="FATTY ACID SYNTHASE"/>
    <property type="match status" value="1"/>
</dbReference>
<dbReference type="InterPro" id="IPR020806">
    <property type="entry name" value="PKS_PP-bd"/>
</dbReference>
<dbReference type="Gene3D" id="3.90.180.10">
    <property type="entry name" value="Medium-chain alcohol dehydrogenases, catalytic domain"/>
    <property type="match status" value="1"/>
</dbReference>
<dbReference type="EMBL" id="JAMFMB010000023">
    <property type="protein sequence ID" value="MCL6285142.1"/>
    <property type="molecule type" value="Genomic_DNA"/>
</dbReference>
<dbReference type="InterPro" id="IPR014030">
    <property type="entry name" value="Ketoacyl_synth_N"/>
</dbReference>
<gene>
    <name evidence="9" type="ORF">M3P21_16555</name>
</gene>
<feature type="region of interest" description="N-terminal hotdog fold" evidence="5">
    <location>
        <begin position="933"/>
        <end position="1057"/>
    </location>
</feature>
<evidence type="ECO:0000259" key="6">
    <source>
        <dbReference type="PROSITE" id="PS50075"/>
    </source>
</evidence>
<keyword evidence="4" id="KW-0511">Multifunctional enzyme</keyword>
<evidence type="ECO:0000256" key="5">
    <source>
        <dbReference type="PROSITE-ProRule" id="PRU01363"/>
    </source>
</evidence>
<feature type="domain" description="Carrier" evidence="6">
    <location>
        <begin position="2031"/>
        <end position="2106"/>
    </location>
</feature>
<dbReference type="SMART" id="SM00822">
    <property type="entry name" value="PKS_KR"/>
    <property type="match status" value="1"/>
</dbReference>
<dbReference type="Pfam" id="PF08240">
    <property type="entry name" value="ADH_N"/>
    <property type="match status" value="1"/>
</dbReference>
<evidence type="ECO:0000259" key="7">
    <source>
        <dbReference type="PROSITE" id="PS52004"/>
    </source>
</evidence>
<dbReference type="InterPro" id="IPR049551">
    <property type="entry name" value="PKS_DH_C"/>
</dbReference>
<dbReference type="SUPFAM" id="SSF53901">
    <property type="entry name" value="Thiolase-like"/>
    <property type="match status" value="1"/>
</dbReference>
<evidence type="ECO:0000313" key="10">
    <source>
        <dbReference type="Proteomes" id="UP001203880"/>
    </source>
</evidence>
<dbReference type="Pfam" id="PF00109">
    <property type="entry name" value="ketoacyl-synt"/>
    <property type="match status" value="1"/>
</dbReference>
<dbReference type="Pfam" id="PF02801">
    <property type="entry name" value="Ketoacyl-synt_C"/>
    <property type="match status" value="1"/>
</dbReference>
<feature type="region of interest" description="C-terminal hotdog fold" evidence="5">
    <location>
        <begin position="1069"/>
        <end position="1208"/>
    </location>
</feature>
<dbReference type="Gene3D" id="3.30.70.3290">
    <property type="match status" value="1"/>
</dbReference>
<comment type="caution">
    <text evidence="9">The sequence shown here is derived from an EMBL/GenBank/DDBJ whole genome shotgun (WGS) entry which is preliminary data.</text>
</comment>
<evidence type="ECO:0000256" key="4">
    <source>
        <dbReference type="ARBA" id="ARBA00023268"/>
    </source>
</evidence>
<dbReference type="PROSITE" id="PS52019">
    <property type="entry name" value="PKS_MFAS_DH"/>
    <property type="match status" value="1"/>
</dbReference>
<evidence type="ECO:0000259" key="8">
    <source>
        <dbReference type="PROSITE" id="PS52019"/>
    </source>
</evidence>
<dbReference type="InterPro" id="IPR020807">
    <property type="entry name" value="PKS_DH"/>
</dbReference>
<dbReference type="InterPro" id="IPR036736">
    <property type="entry name" value="ACP-like_sf"/>
</dbReference>
<dbReference type="PROSITE" id="PS00606">
    <property type="entry name" value="KS3_1"/>
    <property type="match status" value="1"/>
</dbReference>
<dbReference type="SUPFAM" id="SSF55048">
    <property type="entry name" value="Probable ACP-binding domain of malonyl-CoA ACP transacylase"/>
    <property type="match status" value="1"/>
</dbReference>
<accession>A0ABT0Q5R2</accession>
<protein>
    <submittedName>
        <fullName evidence="9">Type I polyketide synthase</fullName>
    </submittedName>
</protein>
<evidence type="ECO:0000256" key="1">
    <source>
        <dbReference type="ARBA" id="ARBA00022450"/>
    </source>
</evidence>
<keyword evidence="1" id="KW-0596">Phosphopantetheine</keyword>
<dbReference type="SMART" id="SM00829">
    <property type="entry name" value="PKS_ER"/>
    <property type="match status" value="1"/>
</dbReference>
<dbReference type="InterPro" id="IPR020843">
    <property type="entry name" value="ER"/>
</dbReference>
<dbReference type="PROSITE" id="PS50075">
    <property type="entry name" value="CARRIER"/>
    <property type="match status" value="1"/>
</dbReference>
<dbReference type="InterPro" id="IPR016036">
    <property type="entry name" value="Malonyl_transacylase_ACP-bd"/>
</dbReference>
<dbReference type="SMART" id="SM00826">
    <property type="entry name" value="PKS_DH"/>
    <property type="match status" value="1"/>
</dbReference>
<dbReference type="InterPro" id="IPR057326">
    <property type="entry name" value="KR_dom"/>
</dbReference>
<dbReference type="InterPro" id="IPR049900">
    <property type="entry name" value="PKS_mFAS_DH"/>
</dbReference>
<dbReference type="Gene3D" id="3.40.50.720">
    <property type="entry name" value="NAD(P)-binding Rossmann-like Domain"/>
    <property type="match status" value="3"/>
</dbReference>
<dbReference type="Pfam" id="PF21089">
    <property type="entry name" value="PKS_DH_N"/>
    <property type="match status" value="1"/>
</dbReference>
<sequence length="2123" mass="228415">MTDRPTPDTYALLRRSADTIKRLEEQLAKAQSSAHEPIAIIGIGCRFPGGANTPEKLWSLVEQGQDAVTEVPKERWDLDEVYDPDPDAPGKAYTRCGGFLDQVDSFDAAFFGITPREAVNLDPQQRLLLEVSWEALEHAGIAPSSISGTQTGVYVGLTTHDYAIMAAAAHDHLTADAYSASGSSHSIAAGRLSYFFGLHGPSFAVDTACSASIVSVHSAVQALRSGEVDLALAGGVTLTLSEFGAILTSRARMMSFVGRCQTFDADADGYVRGEGCAMIALKRKSDALRDGDRVLAYIRGSALNQDGRSTGMTAPNGQAQVKVLRAALRDAGVSPDDISYVEAHGTGTSLGDPIEIKALGEVFGKRSADAPLHVASIKTNIGHTEGAAGVAGIIKTVMALQHKQIPAHLHFNTPNPLIPWDNLPIAIPRQTIKWPGTKDVPRRAGVSSFGFSGTNGHLILEEALETQASTPAPAYSDPVLLAISARNEAALTDSATNLAEHLRQHPHISIREAAAELALGRSHLTARTALVVADRDDALEQLDAISAGHRPHKAAFGSVPGGEPPEVAFLFSGQGAQFAGMGRQLYESEPVFRAALDRCDALLADKLDKPLLSVIFGSDEAIDPSLLNDTAYSQPALFSLEWSLSELWRSWGIVPAAAVGHSVGEYTAACVAGVFSLEEGLTLIAERGRLMSSLPNGGGMAAVFAPEAELRDLLAKHEQYSSIAAVNGPNNTVISGRLDVLEHILSDLERHEISAQKLVVSHAFHSPLMDPILDQLERTASQIQYREPQISLVSNVTGEIADGSTYSAGYWRCHAREAVRFANAISTLHQDGFADIVELGPSTTLTGLAQQCPNADKANWFASLRKGTADQTQMLETAAKLYARGQTLNWANLFPDLSRPGARAALPTYPFQRVRYWRETAARTLRSTSSSGHPFMGEAIPGAITSIYGSIGLKSTPWLGDHRLFGVAPFPAAGLLDLALSAARTAEGHDNVALEDVHILEGLILPESDDLQLQIVFKPGKGGIKTLKIYSQIHQQNAGAEWRHNMSARVLINKSVHASTACPPAPASTQTIEPEQFYTLFEDLGVKYGPAFQPVRAIRHTDTEVWGELELSKDLNTRGFTMHPALLDGCAQLIASVMQAGDVYMPVSVQKFEVMADVPERVSCHVVDTPTGDPDLQRCSLTVFAPDGTQIAQVSDLEFRKVEKRALMQVVSRQATQDWLFDVHWQPVPLGDTNRSELPGRWLILSDRSGVGDRLVRKLTEMGADVDLVPQSDESRDQLPQILQKADEATDPLHAVVNLWPLDETDAPDVISLEKAHRDILVPALHLVQSLPSRPRLCFVTRGTQSVMGEAPNLASAPLNAFAGVVASEIPQAHCLRIDLDPSENPHEDDMLFQCLWTPDREDQVAIRGETRFAARLKSGETAAIAESEPVLLDVIERGTLDGLTFVPLMRAKPQHDEVEIRVAATGVNFRDVLNTLGMYPGEPGFLGNECAGIVTAVGDATTGFAVGDEVVAMTDRCFATYVIVRSTLVIKKPAHLTMAQAAATPVAYLTAEYALCQLGTVKPGDRVLIHAITGGVGSAAAHIARRQGARVFGTAGTAAKRAEALAQGAEYVADSRSLSFVDDIQAATGGEGVDFVLNSLANEFIPASLSLLRPSGHFVEIGKNDEWHSERVAQEFPGISYDQLYLGEVTATNNQLICGILERLFSQIEAGELPPPDVRAWPLEQAKEAFRFMAQGLHRGKIVLTQTRPSRIHRDASYLVTGGLKGIGLRTAQWLTEAGATNLVLLGRTEPDQITRSILDDLKGQSITVLVRSVDVTDQNAMAALIAEIERTMPPVRGVIHCAGVVEDAMLADQTSETLARVMAPKVRGGYLLDKLTSHMTLDFFVTYASGAGLLGAPGQANYAAANGFLDALSHARRARGLPALSVDWGSWSEIGMAARVDETHQRRWAEMGLAMIDPDAGVHMLEHALFGATSAQVAILPITRDRLPPDARPLLSDLVTPQGGQDTGVNDDADFIEVLATSPAEQHGDLIGDWLNATVIRVLALDEHTGSDRDRSLMEFGMDSLMAMELQNRIAAGLNIRITSTELLKGPTLNQLVSVALSELAEHLNGPSTEGWEEIDL</sequence>
<dbReference type="PANTHER" id="PTHR43775:SF37">
    <property type="entry name" value="SI:DKEY-61P9.11"/>
    <property type="match status" value="1"/>
</dbReference>
<dbReference type="Pfam" id="PF14765">
    <property type="entry name" value="PS-DH"/>
    <property type="match status" value="1"/>
</dbReference>
<keyword evidence="2" id="KW-0597">Phosphoprotein</keyword>
<dbReference type="InterPro" id="IPR011032">
    <property type="entry name" value="GroES-like_sf"/>
</dbReference>
<dbReference type="InterPro" id="IPR049552">
    <property type="entry name" value="PKS_DH_N"/>
</dbReference>
<dbReference type="InterPro" id="IPR001227">
    <property type="entry name" value="Ac_transferase_dom_sf"/>
</dbReference>
<dbReference type="InterPro" id="IPR013154">
    <property type="entry name" value="ADH-like_N"/>
</dbReference>
<evidence type="ECO:0000313" key="9">
    <source>
        <dbReference type="EMBL" id="MCL6285142.1"/>
    </source>
</evidence>
<feature type="active site" description="Proton donor; for dehydratase activity" evidence="5">
    <location>
        <position position="1128"/>
    </location>
</feature>
<dbReference type="Proteomes" id="UP001203880">
    <property type="component" value="Unassembled WGS sequence"/>
</dbReference>
<dbReference type="Gene3D" id="3.40.47.10">
    <property type="match status" value="1"/>
</dbReference>
<dbReference type="SMART" id="SM00825">
    <property type="entry name" value="PKS_KS"/>
    <property type="match status" value="1"/>
</dbReference>
<dbReference type="Pfam" id="PF00698">
    <property type="entry name" value="Acyl_transf_1"/>
    <property type="match status" value="1"/>
</dbReference>
<name>A0ABT0Q5R2_9RHOB</name>
<dbReference type="SUPFAM" id="SSF52151">
    <property type="entry name" value="FabD/lysophospholipase-like"/>
    <property type="match status" value="1"/>
</dbReference>
<dbReference type="SUPFAM" id="SSF47336">
    <property type="entry name" value="ACP-like"/>
    <property type="match status" value="1"/>
</dbReference>
<keyword evidence="10" id="KW-1185">Reference proteome</keyword>
<dbReference type="SMART" id="SM00827">
    <property type="entry name" value="PKS_AT"/>
    <property type="match status" value="1"/>
</dbReference>
<dbReference type="InterPro" id="IPR018201">
    <property type="entry name" value="Ketoacyl_synth_AS"/>
</dbReference>
<dbReference type="InterPro" id="IPR009081">
    <property type="entry name" value="PP-bd_ACP"/>
</dbReference>
<dbReference type="Pfam" id="PF16197">
    <property type="entry name" value="KAsynt_C_assoc"/>
    <property type="match status" value="1"/>
</dbReference>
<dbReference type="InterPro" id="IPR050091">
    <property type="entry name" value="PKS_NRPS_Biosynth_Enz"/>
</dbReference>
<dbReference type="SMART" id="SM00823">
    <property type="entry name" value="PKS_PP"/>
    <property type="match status" value="1"/>
</dbReference>
<evidence type="ECO:0000256" key="2">
    <source>
        <dbReference type="ARBA" id="ARBA00022553"/>
    </source>
</evidence>